<accession>A0A1Y3BMY1</accession>
<evidence type="ECO:0000313" key="2">
    <source>
        <dbReference type="EMBL" id="OTF82329.1"/>
    </source>
</evidence>
<feature type="transmembrane region" description="Helical" evidence="1">
    <location>
        <begin position="51"/>
        <end position="72"/>
    </location>
</feature>
<feature type="non-terminal residue" evidence="2">
    <location>
        <position position="78"/>
    </location>
</feature>
<proteinExistence type="predicted"/>
<keyword evidence="1" id="KW-0812">Transmembrane</keyword>
<reference evidence="2 3" key="1">
    <citation type="submission" date="2017-03" db="EMBL/GenBank/DDBJ databases">
        <title>Genome Survey of Euroglyphus maynei.</title>
        <authorList>
            <person name="Arlian L.G."/>
            <person name="Morgan M.S."/>
            <person name="Rider S.D."/>
        </authorList>
    </citation>
    <scope>NUCLEOTIDE SEQUENCE [LARGE SCALE GENOMIC DNA]</scope>
    <source>
        <strain evidence="2">Arlian Lab</strain>
        <tissue evidence="2">Whole body</tissue>
    </source>
</reference>
<keyword evidence="1" id="KW-0472">Membrane</keyword>
<evidence type="ECO:0000256" key="1">
    <source>
        <dbReference type="SAM" id="Phobius"/>
    </source>
</evidence>
<organism evidence="2 3">
    <name type="scientific">Euroglyphus maynei</name>
    <name type="common">Mayne's house dust mite</name>
    <dbReference type="NCBI Taxonomy" id="6958"/>
    <lineage>
        <taxon>Eukaryota</taxon>
        <taxon>Metazoa</taxon>
        <taxon>Ecdysozoa</taxon>
        <taxon>Arthropoda</taxon>
        <taxon>Chelicerata</taxon>
        <taxon>Arachnida</taxon>
        <taxon>Acari</taxon>
        <taxon>Acariformes</taxon>
        <taxon>Sarcoptiformes</taxon>
        <taxon>Astigmata</taxon>
        <taxon>Psoroptidia</taxon>
        <taxon>Analgoidea</taxon>
        <taxon>Pyroglyphidae</taxon>
        <taxon>Pyroglyphinae</taxon>
        <taxon>Euroglyphus</taxon>
    </lineage>
</organism>
<gene>
    <name evidence="2" type="ORF">BLA29_001211</name>
</gene>
<keyword evidence="1" id="KW-1133">Transmembrane helix</keyword>
<protein>
    <submittedName>
        <fullName evidence="2">Uncharacterized protein</fullName>
    </submittedName>
</protein>
<dbReference type="AlphaFoldDB" id="A0A1Y3BMY1"/>
<sequence>MLHWSAIRLQSSPNHTPLHQSLKLMQPHFWPLHFTKVTLHHFIPKPMLHRLTHTVMAVILLMAMVWVLAIMVDTTVNT</sequence>
<dbReference type="Proteomes" id="UP000194236">
    <property type="component" value="Unassembled WGS sequence"/>
</dbReference>
<keyword evidence="3" id="KW-1185">Reference proteome</keyword>
<evidence type="ECO:0000313" key="3">
    <source>
        <dbReference type="Proteomes" id="UP000194236"/>
    </source>
</evidence>
<comment type="caution">
    <text evidence="2">The sequence shown here is derived from an EMBL/GenBank/DDBJ whole genome shotgun (WGS) entry which is preliminary data.</text>
</comment>
<name>A0A1Y3BMY1_EURMA</name>
<dbReference type="EMBL" id="MUJZ01008984">
    <property type="protein sequence ID" value="OTF82329.1"/>
    <property type="molecule type" value="Genomic_DNA"/>
</dbReference>